<keyword evidence="2" id="KW-0378">Hydrolase</keyword>
<keyword evidence="2" id="KW-0645">Protease</keyword>
<dbReference type="GO" id="GO:0006508">
    <property type="term" value="P:proteolysis"/>
    <property type="evidence" value="ECO:0007669"/>
    <property type="project" value="UniProtKB-KW"/>
</dbReference>
<dbReference type="Proteomes" id="UP000023582">
    <property type="component" value="Chromosome"/>
</dbReference>
<dbReference type="PANTHER" id="PTHR12338">
    <property type="entry name" value="AUTOTRANSPORTER"/>
    <property type="match status" value="1"/>
</dbReference>
<dbReference type="InterPro" id="IPR036709">
    <property type="entry name" value="Autotransporte_beta_dom_sf"/>
</dbReference>
<dbReference type="Gene3D" id="2.40.128.130">
    <property type="entry name" value="Autotransporter beta-domain"/>
    <property type="match status" value="1"/>
</dbReference>
<dbReference type="PROSITE" id="PS51208">
    <property type="entry name" value="AUTOTRANSPORTER"/>
    <property type="match status" value="1"/>
</dbReference>
<dbReference type="PANTHER" id="PTHR12338:SF9">
    <property type="entry name" value="IMMUNOGLOBULIN A1 PROTEASE AUTOTRANSPORTER"/>
    <property type="match status" value="1"/>
</dbReference>
<reference evidence="3" key="2">
    <citation type="submission" date="2014-02" db="EMBL/GenBank/DDBJ databases">
        <title>Complete Genome Sequence of Neisseria meningitides, serogroup A strain 510612.</title>
        <authorList>
            <person name="Zhang X."/>
            <person name="Zhang Y."/>
            <person name="Yang J."/>
            <person name="Zhu Y."/>
            <person name="Jin Q."/>
        </authorList>
    </citation>
    <scope>NUCLEOTIDE SEQUENCE</scope>
    <source>
        <strain evidence="3">NMA510612</strain>
    </source>
</reference>
<dbReference type="EMBL" id="CP007524">
    <property type="protein sequence ID" value="AHW75313.1"/>
    <property type="molecule type" value="Genomic_DNA"/>
</dbReference>
<gene>
    <name evidence="2" type="primary">iga1</name>
    <name evidence="2" type="ORF">NMA510612_1013</name>
</gene>
<dbReference type="PATRIC" id="fig|487.517.peg.1013"/>
<evidence type="ECO:0000313" key="2">
    <source>
        <dbReference type="EMBL" id="AHW75313.1"/>
    </source>
</evidence>
<organism evidence="2 3">
    <name type="scientific">Neisseria meningitidis</name>
    <dbReference type="NCBI Taxonomy" id="487"/>
    <lineage>
        <taxon>Bacteria</taxon>
        <taxon>Pseudomonadati</taxon>
        <taxon>Pseudomonadota</taxon>
        <taxon>Betaproteobacteria</taxon>
        <taxon>Neisseriales</taxon>
        <taxon>Neisseriaceae</taxon>
        <taxon>Neisseria</taxon>
    </lineage>
</organism>
<dbReference type="SUPFAM" id="SSF103515">
    <property type="entry name" value="Autotransporter"/>
    <property type="match status" value="1"/>
</dbReference>
<dbReference type="GO" id="GO:0008233">
    <property type="term" value="F:peptidase activity"/>
    <property type="evidence" value="ECO:0007669"/>
    <property type="project" value="UniProtKB-KW"/>
</dbReference>
<name>X5F844_NEIME</name>
<dbReference type="InterPro" id="IPR050909">
    <property type="entry name" value="Bact_Autotransporter_VF"/>
</dbReference>
<dbReference type="Pfam" id="PF03797">
    <property type="entry name" value="Autotransporter"/>
    <property type="match status" value="1"/>
</dbReference>
<evidence type="ECO:0000313" key="3">
    <source>
        <dbReference type="Proteomes" id="UP000023582"/>
    </source>
</evidence>
<reference evidence="2 3" key="1">
    <citation type="journal article" date="2014" name="Genome Announc.">
        <title>Complete Genome Sequence of Neisseria meningitidis Serogroup A Strain NMA510612, Isolated from a Patient with Bacterial Meningitis in China.</title>
        <authorList>
            <person name="Zhang Y."/>
            <person name="Yang J."/>
            <person name="Xu L."/>
            <person name="Zhu Y."/>
            <person name="Liu B."/>
            <person name="Shao Z."/>
            <person name="Zhang X."/>
            <person name="Jin Q."/>
        </authorList>
    </citation>
    <scope>NUCLEOTIDE SEQUENCE [LARGE SCALE GENOMIC DNA]</scope>
    <source>
        <strain evidence="3">NMA510612</strain>
    </source>
</reference>
<feature type="domain" description="Autotransporter" evidence="1">
    <location>
        <begin position="1"/>
        <end position="208"/>
    </location>
</feature>
<dbReference type="AlphaFoldDB" id="X5F844"/>
<proteinExistence type="predicted"/>
<evidence type="ECO:0000259" key="1">
    <source>
        <dbReference type="PROSITE" id="PS51208"/>
    </source>
</evidence>
<protein>
    <submittedName>
        <fullName evidence="2">IgA1 protease</fullName>
    </submittedName>
</protein>
<accession>X5F844</accession>
<dbReference type="InterPro" id="IPR005546">
    <property type="entry name" value="Autotransporte_beta"/>
</dbReference>
<dbReference type="KEGG" id="nmx:NMA510612_1013"/>
<sequence>MQIGGVLTYSDSQHTFDQASGKNTFVQANLYGKYYLNDAWYMAGDIGAGSLRSRLQTQQKANFNRTSIQTGLTLGNTLKINQFEIVPSAGIRYSRLSSADYKLGNDSVKVSSMSVKTLTAGLDFAYRFKVGNLTVKPLLSAAYFANYGKGGVNVGGNSFVYKADNQQQYSAGAALLYRNVTLNVNGSITKGKQLEKQKSGQIKIQIRF</sequence>